<dbReference type="EC" id="3.5.1.4" evidence="3"/>
<proteinExistence type="inferred from homology"/>
<comment type="caution">
    <text evidence="5">The sequence shown here is derived from an EMBL/GenBank/DDBJ whole genome shotgun (WGS) entry which is preliminary data.</text>
</comment>
<sequence length="456" mass="48436">MPTHADDPVHWHTLDAHQWRDAATQHGAVTGIRAALERIERRNDYLNAFTIILREESLSQAEKLDQLPADQRGPLHGVPVAIKDEVDVAGCVTSFGTSGNSTPRTEDSLIVQRLRAAGAIIIGKTAMPAFGAFPFTESQRFGITRNPVHPAHTPGGSSGGSAAAVADGMVPLAIGGDGGGSVRIPADHCGIVGLKPARGVVPSSPYEHLWYALGTAGPLARTVADVRLAYSVIAGDSAESYISDAEPPAPTPLRIGVSVRPLSPLTRLVRENRRAVRRASDILRSQGHTVTDIDLRHPDPAPAFLVQFFAGIRAEIAGLEHPRRIEARHRWTRVLGAWASGPVLRWALAWSERFGQRMERTFAEYDVLLTPTVAGRPRKAGVLTGKGLVGAGLASMPSVAYTAVWNVSGHPGLTVPMGLGEDGLPTSVQLIGSVGDREVAALVRAGEQLMRAEGAS</sequence>
<dbReference type="Pfam" id="PF01425">
    <property type="entry name" value="Amidase"/>
    <property type="match status" value="1"/>
</dbReference>
<comment type="catalytic activity">
    <reaction evidence="1">
        <text>a monocarboxylic acid amide + H2O = a monocarboxylate + NH4(+)</text>
        <dbReference type="Rhea" id="RHEA:12020"/>
        <dbReference type="ChEBI" id="CHEBI:15377"/>
        <dbReference type="ChEBI" id="CHEBI:28938"/>
        <dbReference type="ChEBI" id="CHEBI:35757"/>
        <dbReference type="ChEBI" id="CHEBI:83628"/>
        <dbReference type="EC" id="3.5.1.4"/>
    </reaction>
</comment>
<comment type="similarity">
    <text evidence="2">Belongs to the amidase family.</text>
</comment>
<dbReference type="Gene3D" id="3.90.1300.10">
    <property type="entry name" value="Amidase signature (AS) domain"/>
    <property type="match status" value="1"/>
</dbReference>
<evidence type="ECO:0000256" key="2">
    <source>
        <dbReference type="ARBA" id="ARBA00009199"/>
    </source>
</evidence>
<evidence type="ECO:0000256" key="1">
    <source>
        <dbReference type="ARBA" id="ARBA00001311"/>
    </source>
</evidence>
<name>A0ABQ6VGZ3_9CORY</name>
<evidence type="ECO:0000313" key="5">
    <source>
        <dbReference type="EMBL" id="KAB3523535.1"/>
    </source>
</evidence>
<dbReference type="InterPro" id="IPR000120">
    <property type="entry name" value="Amidase"/>
</dbReference>
<evidence type="ECO:0000259" key="4">
    <source>
        <dbReference type="Pfam" id="PF01425"/>
    </source>
</evidence>
<dbReference type="RefSeq" id="WP_151844192.1">
    <property type="nucleotide sequence ID" value="NZ_WBZJ01000001.1"/>
</dbReference>
<dbReference type="InterPro" id="IPR023631">
    <property type="entry name" value="Amidase_dom"/>
</dbReference>
<protein>
    <recommendedName>
        <fullName evidence="3">amidase</fullName>
        <ecNumber evidence="3">3.5.1.4</ecNumber>
    </recommendedName>
</protein>
<dbReference type="PANTHER" id="PTHR11895:SF7">
    <property type="entry name" value="GLUTAMYL-TRNA(GLN) AMIDOTRANSFERASE SUBUNIT A, MITOCHONDRIAL"/>
    <property type="match status" value="1"/>
</dbReference>
<dbReference type="PANTHER" id="PTHR11895">
    <property type="entry name" value="TRANSAMIDASE"/>
    <property type="match status" value="1"/>
</dbReference>
<dbReference type="PROSITE" id="PS00571">
    <property type="entry name" value="AMIDASES"/>
    <property type="match status" value="1"/>
</dbReference>
<dbReference type="EMBL" id="WBZJ01000001">
    <property type="protein sequence ID" value="KAB3523535.1"/>
    <property type="molecule type" value="Genomic_DNA"/>
</dbReference>
<reference evidence="5 6" key="1">
    <citation type="submission" date="2019-10" db="EMBL/GenBank/DDBJ databases">
        <title>Corynebacterium sp novel species isolated from the respiratory tract of Marmot.</title>
        <authorList>
            <person name="Zhang G."/>
        </authorList>
    </citation>
    <scope>NUCLEOTIDE SEQUENCE [LARGE SCALE GENOMIC DNA]</scope>
    <source>
        <strain evidence="5 6">336</strain>
    </source>
</reference>
<dbReference type="SUPFAM" id="SSF75304">
    <property type="entry name" value="Amidase signature (AS) enzymes"/>
    <property type="match status" value="1"/>
</dbReference>
<keyword evidence="6" id="KW-1185">Reference proteome</keyword>
<accession>A0ABQ6VGZ3</accession>
<dbReference type="InterPro" id="IPR020556">
    <property type="entry name" value="Amidase_CS"/>
</dbReference>
<dbReference type="InterPro" id="IPR036928">
    <property type="entry name" value="AS_sf"/>
</dbReference>
<evidence type="ECO:0000256" key="3">
    <source>
        <dbReference type="ARBA" id="ARBA00012922"/>
    </source>
</evidence>
<gene>
    <name evidence="5" type="ORF">F8377_05355</name>
</gene>
<feature type="domain" description="Amidase" evidence="4">
    <location>
        <begin position="32"/>
        <end position="435"/>
    </location>
</feature>
<evidence type="ECO:0000313" key="6">
    <source>
        <dbReference type="Proteomes" id="UP000436181"/>
    </source>
</evidence>
<organism evidence="5 6">
    <name type="scientific">Corynebacterium zhongnanshanii</name>
    <dbReference type="NCBI Taxonomy" id="2768834"/>
    <lineage>
        <taxon>Bacteria</taxon>
        <taxon>Bacillati</taxon>
        <taxon>Actinomycetota</taxon>
        <taxon>Actinomycetes</taxon>
        <taxon>Mycobacteriales</taxon>
        <taxon>Corynebacteriaceae</taxon>
        <taxon>Corynebacterium</taxon>
    </lineage>
</organism>
<dbReference type="Proteomes" id="UP000436181">
    <property type="component" value="Unassembled WGS sequence"/>
</dbReference>